<proteinExistence type="predicted"/>
<accession>A0AAD8KQH7</accession>
<organism evidence="1 2">
    <name type="scientific">Tagetes erecta</name>
    <name type="common">African marigold</name>
    <dbReference type="NCBI Taxonomy" id="13708"/>
    <lineage>
        <taxon>Eukaryota</taxon>
        <taxon>Viridiplantae</taxon>
        <taxon>Streptophyta</taxon>
        <taxon>Embryophyta</taxon>
        <taxon>Tracheophyta</taxon>
        <taxon>Spermatophyta</taxon>
        <taxon>Magnoliopsida</taxon>
        <taxon>eudicotyledons</taxon>
        <taxon>Gunneridae</taxon>
        <taxon>Pentapetalae</taxon>
        <taxon>asterids</taxon>
        <taxon>campanulids</taxon>
        <taxon>Asterales</taxon>
        <taxon>Asteraceae</taxon>
        <taxon>Asteroideae</taxon>
        <taxon>Heliantheae alliance</taxon>
        <taxon>Tageteae</taxon>
        <taxon>Tagetes</taxon>
    </lineage>
</organism>
<dbReference type="EMBL" id="JAUHHV010000004">
    <property type="protein sequence ID" value="KAK1427514.1"/>
    <property type="molecule type" value="Genomic_DNA"/>
</dbReference>
<protein>
    <submittedName>
        <fullName evidence="1">Uncharacterized protein</fullName>
    </submittedName>
</protein>
<sequence length="75" mass="8978">MRKKIYYVAKAWSAVKTLELLKACNEFLFNAKPLEVCNVVDKIKFYTFVWMKKRAKLGDLAWQSWCSFSFRMFPL</sequence>
<gene>
    <name evidence="1" type="ORF">QVD17_16200</name>
</gene>
<comment type="caution">
    <text evidence="1">The sequence shown here is derived from an EMBL/GenBank/DDBJ whole genome shotgun (WGS) entry which is preliminary data.</text>
</comment>
<keyword evidence="2" id="KW-1185">Reference proteome</keyword>
<evidence type="ECO:0000313" key="2">
    <source>
        <dbReference type="Proteomes" id="UP001229421"/>
    </source>
</evidence>
<name>A0AAD8KQH7_TARER</name>
<reference evidence="1" key="1">
    <citation type="journal article" date="2023" name="bioRxiv">
        <title>Improved chromosome-level genome assembly for marigold (Tagetes erecta).</title>
        <authorList>
            <person name="Jiang F."/>
            <person name="Yuan L."/>
            <person name="Wang S."/>
            <person name="Wang H."/>
            <person name="Xu D."/>
            <person name="Wang A."/>
            <person name="Fan W."/>
        </authorList>
    </citation>
    <scope>NUCLEOTIDE SEQUENCE</scope>
    <source>
        <strain evidence="1">WSJ</strain>
        <tissue evidence="1">Leaf</tissue>
    </source>
</reference>
<evidence type="ECO:0000313" key="1">
    <source>
        <dbReference type="EMBL" id="KAK1427514.1"/>
    </source>
</evidence>
<dbReference type="Proteomes" id="UP001229421">
    <property type="component" value="Unassembled WGS sequence"/>
</dbReference>
<dbReference type="AlphaFoldDB" id="A0AAD8KQH7"/>